<dbReference type="EMBL" id="KQ434870">
    <property type="protein sequence ID" value="KZC09491.1"/>
    <property type="molecule type" value="Genomic_DNA"/>
</dbReference>
<protein>
    <submittedName>
        <fullName evidence="1">Uncharacterized protein</fullName>
    </submittedName>
</protein>
<dbReference type="AlphaFoldDB" id="A0A154PCD6"/>
<keyword evidence="2" id="KW-1185">Reference proteome</keyword>
<reference evidence="1 2" key="1">
    <citation type="submission" date="2015-07" db="EMBL/GenBank/DDBJ databases">
        <title>The genome of Dufourea novaeangliae.</title>
        <authorList>
            <person name="Pan H."/>
            <person name="Kapheim K."/>
        </authorList>
    </citation>
    <scope>NUCLEOTIDE SEQUENCE [LARGE SCALE GENOMIC DNA]</scope>
    <source>
        <strain evidence="1">0120121106</strain>
        <tissue evidence="1">Whole body</tissue>
    </source>
</reference>
<evidence type="ECO:0000313" key="1">
    <source>
        <dbReference type="EMBL" id="KZC09491.1"/>
    </source>
</evidence>
<evidence type="ECO:0000313" key="2">
    <source>
        <dbReference type="Proteomes" id="UP000076502"/>
    </source>
</evidence>
<gene>
    <name evidence="1" type="ORF">WN55_00163</name>
</gene>
<accession>A0A154PCD6</accession>
<dbReference type="Proteomes" id="UP000076502">
    <property type="component" value="Unassembled WGS sequence"/>
</dbReference>
<proteinExistence type="predicted"/>
<name>A0A154PCD6_DUFNO</name>
<organism evidence="1 2">
    <name type="scientific">Dufourea novaeangliae</name>
    <name type="common">Sweat bee</name>
    <dbReference type="NCBI Taxonomy" id="178035"/>
    <lineage>
        <taxon>Eukaryota</taxon>
        <taxon>Metazoa</taxon>
        <taxon>Ecdysozoa</taxon>
        <taxon>Arthropoda</taxon>
        <taxon>Hexapoda</taxon>
        <taxon>Insecta</taxon>
        <taxon>Pterygota</taxon>
        <taxon>Neoptera</taxon>
        <taxon>Endopterygota</taxon>
        <taxon>Hymenoptera</taxon>
        <taxon>Apocrita</taxon>
        <taxon>Aculeata</taxon>
        <taxon>Apoidea</taxon>
        <taxon>Anthophila</taxon>
        <taxon>Halictidae</taxon>
        <taxon>Rophitinae</taxon>
        <taxon>Dufourea</taxon>
    </lineage>
</organism>
<sequence>MVSKFLNCSILACCEETKLNQKNCERSDGRNLAFLDEYFIGRNELAASYLNSLQKKKSKVVRMDCCLRRAPAPI</sequence>